<comment type="catalytic activity">
    <reaction evidence="12">
        <text>a 1,2-diacyl-sn-glycero-3-phospho-L-serine + H(+) = a 1,2-diacyl-sn-glycero-3-phosphoethanolamine + CO2</text>
        <dbReference type="Rhea" id="RHEA:20828"/>
        <dbReference type="ChEBI" id="CHEBI:15378"/>
        <dbReference type="ChEBI" id="CHEBI:16526"/>
        <dbReference type="ChEBI" id="CHEBI:57262"/>
        <dbReference type="ChEBI" id="CHEBI:64612"/>
        <dbReference type="EC" id="4.1.1.65"/>
    </reaction>
</comment>
<name>A0A1V8M9Z5_9GAMM</name>
<keyword evidence="14" id="KW-1185">Reference proteome</keyword>
<gene>
    <name evidence="12" type="primary">psd</name>
    <name evidence="13" type="ORF">AU255_10970</name>
</gene>
<keyword evidence="3 12" id="KW-0444">Lipid biosynthesis</keyword>
<evidence type="ECO:0000256" key="8">
    <source>
        <dbReference type="ARBA" id="ARBA00023209"/>
    </source>
</evidence>
<dbReference type="AlphaFoldDB" id="A0A1V8M9Z5"/>
<dbReference type="HAMAP" id="MF_00662">
    <property type="entry name" value="PS_decarb_PSD_B_type1"/>
    <property type="match status" value="1"/>
</dbReference>
<dbReference type="EMBL" id="LPUF01000001">
    <property type="protein sequence ID" value="OQK18312.1"/>
    <property type="molecule type" value="Genomic_DNA"/>
</dbReference>
<dbReference type="InterPro" id="IPR033178">
    <property type="entry name" value="PSD_type1_pro"/>
</dbReference>
<evidence type="ECO:0000256" key="12">
    <source>
        <dbReference type="HAMAP-Rule" id="MF_00662"/>
    </source>
</evidence>
<evidence type="ECO:0000256" key="10">
    <source>
        <dbReference type="ARBA" id="ARBA00023264"/>
    </source>
</evidence>
<feature type="chain" id="PRO_5023397633" description="Phosphatidylserine decarboxylase beta chain" evidence="12">
    <location>
        <begin position="1"/>
        <end position="252"/>
    </location>
</feature>
<evidence type="ECO:0000256" key="9">
    <source>
        <dbReference type="ARBA" id="ARBA00023239"/>
    </source>
</evidence>
<feature type="chain" id="PRO_5023397634" description="Phosphatidylserine decarboxylase alpha chain" evidence="12">
    <location>
        <begin position="253"/>
        <end position="287"/>
    </location>
</feature>
<evidence type="ECO:0000256" key="3">
    <source>
        <dbReference type="ARBA" id="ARBA00022516"/>
    </source>
</evidence>
<evidence type="ECO:0000256" key="1">
    <source>
        <dbReference type="ARBA" id="ARBA00005189"/>
    </source>
</evidence>
<evidence type="ECO:0000256" key="2">
    <source>
        <dbReference type="ARBA" id="ARBA00022475"/>
    </source>
</evidence>
<sequence length="287" mass="32062">MTFKESLTTLPQYILPHHPLSRLMRQLTHSNNKTWKNLFIKQIASHYGVNMDEAIDSDINAYRSFNQFFTRELKPGVRAIANEKGDIASPADGTVSQAGDITEGNIIQAKGKSYTATDLLGGDEERAAPFKNGKFTTIYLSPKDYHRLHMPLNGTLQEMIHVPGRLFSVNAATANSVPRLFARNERVVAIFDTEIGPMALVLVGAIFVASIETVWHGEVTPPTVKDIRSWQYIRKNAPKLKRGEEMGRFNMGSTIIVLYGNDVMKWEDGFVAGKEVQLGEKMGHTLI</sequence>
<dbReference type="GO" id="GO:0005886">
    <property type="term" value="C:plasma membrane"/>
    <property type="evidence" value="ECO:0007669"/>
    <property type="project" value="UniProtKB-SubCell"/>
</dbReference>
<comment type="pathway">
    <text evidence="12">Phospholipid metabolism; phosphatidylethanolamine biosynthesis; phosphatidylethanolamine from CDP-diacylglycerol: step 2/2.</text>
</comment>
<keyword evidence="5 12" id="KW-0443">Lipid metabolism</keyword>
<feature type="active site" description="Charge relay system; for autoendoproteolytic cleavage activity" evidence="12">
    <location>
        <position position="92"/>
    </location>
</feature>
<reference evidence="13 14" key="1">
    <citation type="submission" date="2015-12" db="EMBL/GenBank/DDBJ databases">
        <authorList>
            <person name="Shamseldin A."/>
            <person name="Moawad H."/>
            <person name="Abd El-Rahim W.M."/>
            <person name="Sadowsky M.J."/>
        </authorList>
    </citation>
    <scope>NUCLEOTIDE SEQUENCE [LARGE SCALE GENOMIC DNA]</scope>
    <source>
        <strain evidence="13 14">WF1</strain>
    </source>
</reference>
<evidence type="ECO:0000256" key="7">
    <source>
        <dbReference type="ARBA" id="ARBA00023145"/>
    </source>
</evidence>
<dbReference type="Proteomes" id="UP000191980">
    <property type="component" value="Unassembled WGS sequence"/>
</dbReference>
<dbReference type="OrthoDB" id="9802030at2"/>
<organism evidence="13 14">
    <name type="scientific">Methyloprofundus sedimenti</name>
    <dbReference type="NCBI Taxonomy" id="1420851"/>
    <lineage>
        <taxon>Bacteria</taxon>
        <taxon>Pseudomonadati</taxon>
        <taxon>Pseudomonadota</taxon>
        <taxon>Gammaproteobacteria</taxon>
        <taxon>Methylococcales</taxon>
        <taxon>Methylococcaceae</taxon>
        <taxon>Methyloprofundus</taxon>
    </lineage>
</organism>
<evidence type="ECO:0000313" key="14">
    <source>
        <dbReference type="Proteomes" id="UP000191980"/>
    </source>
</evidence>
<comment type="cofactor">
    <cofactor evidence="12">
        <name>pyruvate</name>
        <dbReference type="ChEBI" id="CHEBI:15361"/>
    </cofactor>
    <text evidence="12">Binds 1 pyruvoyl group covalently per subunit.</text>
</comment>
<comment type="pathway">
    <text evidence="1">Lipid metabolism.</text>
</comment>
<dbReference type="EC" id="4.1.1.65" evidence="12"/>
<keyword evidence="6 12" id="KW-0472">Membrane</keyword>
<dbReference type="GO" id="GO:0004609">
    <property type="term" value="F:phosphatidylserine decarboxylase activity"/>
    <property type="evidence" value="ECO:0007669"/>
    <property type="project" value="UniProtKB-UniRule"/>
</dbReference>
<feature type="active site" description="Schiff-base intermediate with substrate; via pyruvic acid; for decarboxylase activity" evidence="12">
    <location>
        <position position="253"/>
    </location>
</feature>
<comment type="subcellular location">
    <subcellularLocation>
        <location evidence="12">Cell membrane</location>
        <topology evidence="12">Peripheral membrane protein</topology>
    </subcellularLocation>
</comment>
<evidence type="ECO:0000256" key="6">
    <source>
        <dbReference type="ARBA" id="ARBA00023136"/>
    </source>
</evidence>
<keyword evidence="7 12" id="KW-0865">Zymogen</keyword>
<comment type="function">
    <text evidence="12">Catalyzes the formation of phosphatidylethanolamine (PtdEtn) from phosphatidylserine (PtdSer).</text>
</comment>
<evidence type="ECO:0000256" key="5">
    <source>
        <dbReference type="ARBA" id="ARBA00023098"/>
    </source>
</evidence>
<evidence type="ECO:0000256" key="4">
    <source>
        <dbReference type="ARBA" id="ARBA00022793"/>
    </source>
</evidence>
<evidence type="ECO:0000313" key="13">
    <source>
        <dbReference type="EMBL" id="OQK18312.1"/>
    </source>
</evidence>
<dbReference type="RefSeq" id="WP_080522918.1">
    <property type="nucleotide sequence ID" value="NZ_LPUF01000001.1"/>
</dbReference>
<proteinExistence type="inferred from homology"/>
<comment type="subunit">
    <text evidence="12">Heterodimer of a large membrane-associated beta subunit and a small pyruvoyl-containing alpha subunit.</text>
</comment>
<comment type="PTM">
    <text evidence="12">Is synthesized initially as an inactive proenzyme. Formation of the active enzyme involves a self-maturation process in which the active site pyruvoyl group is generated from an internal serine residue via an autocatalytic post-translational modification. Two non-identical subunits are generated from the proenzyme in this reaction, and the pyruvate is formed at the N-terminus of the alpha chain, which is derived from the carboxyl end of the proenzyme. The autoendoproteolytic cleavage occurs by a canonical serine protease mechanism, in which the side chain hydroxyl group of the serine supplies its oxygen atom to form the C-terminus of the beta chain, while the remainder of the serine residue undergoes an oxidative deamination to produce ammonia and the pyruvoyl prosthetic group on the alpha chain. During this reaction, the Ser that is part of the protease active site of the proenzyme becomes the pyruvoyl prosthetic group, which constitutes an essential element of the active site of the mature decarboxylase.</text>
</comment>
<dbReference type="STRING" id="1420851.AU255_10970"/>
<dbReference type="InterPro" id="IPR003817">
    <property type="entry name" value="PS_Dcarbxylase"/>
</dbReference>
<comment type="similarity">
    <text evidence="12">Belongs to the phosphatidylserine decarboxylase family. PSD-B subfamily. Prokaryotic type I sub-subfamily.</text>
</comment>
<keyword evidence="2 12" id="KW-1003">Cell membrane</keyword>
<keyword evidence="4 12" id="KW-0210">Decarboxylase</keyword>
<dbReference type="GO" id="GO:0006646">
    <property type="term" value="P:phosphatidylethanolamine biosynthetic process"/>
    <property type="evidence" value="ECO:0007669"/>
    <property type="project" value="UniProtKB-UniRule"/>
</dbReference>
<dbReference type="PANTHER" id="PTHR10067:SF6">
    <property type="entry name" value="PHOSPHATIDYLSERINE DECARBOXYLASE PROENZYME, MITOCHONDRIAL"/>
    <property type="match status" value="1"/>
</dbReference>
<dbReference type="PANTHER" id="PTHR10067">
    <property type="entry name" value="PHOSPHATIDYLSERINE DECARBOXYLASE"/>
    <property type="match status" value="1"/>
</dbReference>
<protein>
    <recommendedName>
        <fullName evidence="12">Phosphatidylserine decarboxylase proenzyme</fullName>
        <ecNumber evidence="12">4.1.1.65</ecNumber>
    </recommendedName>
    <component>
        <recommendedName>
            <fullName evidence="12">Phosphatidylserine decarboxylase alpha chain</fullName>
        </recommendedName>
    </component>
    <component>
        <recommendedName>
            <fullName evidence="12">Phosphatidylserine decarboxylase beta chain</fullName>
        </recommendedName>
    </component>
</protein>
<evidence type="ECO:0000256" key="11">
    <source>
        <dbReference type="ARBA" id="ARBA00023317"/>
    </source>
</evidence>
<dbReference type="NCBIfam" id="TIGR00163">
    <property type="entry name" value="PS_decarb"/>
    <property type="match status" value="1"/>
</dbReference>
<dbReference type="Pfam" id="PF02666">
    <property type="entry name" value="PS_Dcarbxylase"/>
    <property type="match status" value="1"/>
</dbReference>
<keyword evidence="11 12" id="KW-0670">Pyruvate</keyword>
<dbReference type="UniPathway" id="UPA00558">
    <property type="reaction ID" value="UER00616"/>
</dbReference>
<dbReference type="InterPro" id="IPR033177">
    <property type="entry name" value="PSD-B"/>
</dbReference>
<feature type="modified residue" description="Pyruvic acid (Ser); by autocatalysis" evidence="12">
    <location>
        <position position="253"/>
    </location>
</feature>
<feature type="site" description="Cleavage (non-hydrolytic); by autocatalysis" evidence="12">
    <location>
        <begin position="252"/>
        <end position="253"/>
    </location>
</feature>
<accession>A0A1V8M9Z5</accession>
<feature type="active site" description="Charge relay system; for autoendoproteolytic cleavage activity" evidence="12">
    <location>
        <position position="253"/>
    </location>
</feature>
<feature type="active site" description="Charge relay system; for autoendoproteolytic cleavage activity" evidence="12">
    <location>
        <position position="149"/>
    </location>
</feature>
<keyword evidence="8 12" id="KW-0594">Phospholipid biosynthesis</keyword>
<comment type="caution">
    <text evidence="13">The sequence shown here is derived from an EMBL/GenBank/DDBJ whole genome shotgun (WGS) entry which is preliminary data.</text>
</comment>
<keyword evidence="9 12" id="KW-0456">Lyase</keyword>
<keyword evidence="10 12" id="KW-1208">Phospholipid metabolism</keyword>